<protein>
    <recommendedName>
        <fullName evidence="2">PB1-like domain-containing protein</fullName>
    </recommendedName>
</protein>
<evidence type="ECO:0000256" key="1">
    <source>
        <dbReference type="SAM" id="MobiDB-lite"/>
    </source>
</evidence>
<sequence>MSFVEAVFLGLGYNRYNKIYWLEPGFDLRNGLRLLRNDYDSLRIRESALRNQRRVDLYCEHEVIANPEVIEPVEVSDDSEVEAGDGYVSDVEVGGGNQEKEAANEVLCLTNQDTPAQVEEVSIDQMNNNSAAEDGENAEHNAGAGDGNTGNFTMEVDDDAGDNHGGRMNNNLATADSANAEDNAGVSKSRGWKLRKKFPRPPPSYRCSTQSTARNPQEDMPQNDNVHQDAGGKANSGESNNQQDELPQNENEHEDASGGAHFESNNQEQDEEPQNSNTNEGGTQVRPQRRHHARPAPLGQRILPGREEGDAPRIVVPRPNAIGPNDEPDEYLYQSGHNCHVLIKLEDTFVVLKIRG</sequence>
<feature type="compositionally biased region" description="Polar residues" evidence="1">
    <location>
        <begin position="206"/>
        <end position="225"/>
    </location>
</feature>
<accession>A0ABU6TXK7</accession>
<reference evidence="3 4" key="1">
    <citation type="journal article" date="2023" name="Plants (Basel)">
        <title>Bridging the Gap: Combining Genomics and Transcriptomics Approaches to Understand Stylosanthes scabra, an Orphan Legume from the Brazilian Caatinga.</title>
        <authorList>
            <person name="Ferreira-Neto J.R.C."/>
            <person name="da Silva M.D."/>
            <person name="Binneck E."/>
            <person name="de Melo N.F."/>
            <person name="da Silva R.H."/>
            <person name="de Melo A.L.T.M."/>
            <person name="Pandolfi V."/>
            <person name="Bustamante F.O."/>
            <person name="Brasileiro-Vidal A.C."/>
            <person name="Benko-Iseppon A.M."/>
        </authorList>
    </citation>
    <scope>NUCLEOTIDE SEQUENCE [LARGE SCALE GENOMIC DNA]</scope>
    <source>
        <tissue evidence="3">Leaves</tissue>
    </source>
</reference>
<keyword evidence="4" id="KW-1185">Reference proteome</keyword>
<dbReference type="EMBL" id="JASCZI010092481">
    <property type="protein sequence ID" value="MED6152413.1"/>
    <property type="molecule type" value="Genomic_DNA"/>
</dbReference>
<dbReference type="Pfam" id="PF26130">
    <property type="entry name" value="PB1-like"/>
    <property type="match status" value="1"/>
</dbReference>
<evidence type="ECO:0000313" key="3">
    <source>
        <dbReference type="EMBL" id="MED6152413.1"/>
    </source>
</evidence>
<feature type="region of interest" description="Disordered" evidence="1">
    <location>
        <begin position="130"/>
        <end position="327"/>
    </location>
</feature>
<organism evidence="3 4">
    <name type="scientific">Stylosanthes scabra</name>
    <dbReference type="NCBI Taxonomy" id="79078"/>
    <lineage>
        <taxon>Eukaryota</taxon>
        <taxon>Viridiplantae</taxon>
        <taxon>Streptophyta</taxon>
        <taxon>Embryophyta</taxon>
        <taxon>Tracheophyta</taxon>
        <taxon>Spermatophyta</taxon>
        <taxon>Magnoliopsida</taxon>
        <taxon>eudicotyledons</taxon>
        <taxon>Gunneridae</taxon>
        <taxon>Pentapetalae</taxon>
        <taxon>rosids</taxon>
        <taxon>fabids</taxon>
        <taxon>Fabales</taxon>
        <taxon>Fabaceae</taxon>
        <taxon>Papilionoideae</taxon>
        <taxon>50 kb inversion clade</taxon>
        <taxon>dalbergioids sensu lato</taxon>
        <taxon>Dalbergieae</taxon>
        <taxon>Pterocarpus clade</taxon>
        <taxon>Stylosanthes</taxon>
    </lineage>
</organism>
<feature type="compositionally biased region" description="Polar residues" evidence="1">
    <location>
        <begin position="168"/>
        <end position="177"/>
    </location>
</feature>
<evidence type="ECO:0000259" key="2">
    <source>
        <dbReference type="Pfam" id="PF26130"/>
    </source>
</evidence>
<feature type="domain" description="PB1-like" evidence="2">
    <location>
        <begin position="3"/>
        <end position="61"/>
    </location>
</feature>
<proteinExistence type="predicted"/>
<dbReference type="InterPro" id="IPR058594">
    <property type="entry name" value="PB1-like_dom_pln"/>
</dbReference>
<name>A0ABU6TXK7_9FABA</name>
<dbReference type="Proteomes" id="UP001341840">
    <property type="component" value="Unassembled WGS sequence"/>
</dbReference>
<evidence type="ECO:0000313" key="4">
    <source>
        <dbReference type="Proteomes" id="UP001341840"/>
    </source>
</evidence>
<gene>
    <name evidence="3" type="ORF">PIB30_091860</name>
</gene>
<feature type="compositionally biased region" description="Basic residues" evidence="1">
    <location>
        <begin position="190"/>
        <end position="199"/>
    </location>
</feature>
<comment type="caution">
    <text evidence="3">The sequence shown here is derived from an EMBL/GenBank/DDBJ whole genome shotgun (WGS) entry which is preliminary data.</text>
</comment>
<feature type="compositionally biased region" description="Polar residues" evidence="1">
    <location>
        <begin position="236"/>
        <end position="249"/>
    </location>
</feature>